<protein>
    <submittedName>
        <fullName evidence="2">Uncharacterized protein</fullName>
    </submittedName>
</protein>
<reference evidence="2 3" key="1">
    <citation type="journal article" date="2019" name="Mol. Biol. Evol.">
        <title>Blast fungal genomes show frequent chromosomal changes, gene gains and losses, and effector gene turnover.</title>
        <authorList>
            <person name="Gomez Luciano L.B."/>
            <person name="Jason Tsai I."/>
            <person name="Chuma I."/>
            <person name="Tosa Y."/>
            <person name="Chen Y.H."/>
            <person name="Li J.Y."/>
            <person name="Li M.Y."/>
            <person name="Jade Lu M.Y."/>
            <person name="Nakayashiki H."/>
            <person name="Li W.H."/>
        </authorList>
    </citation>
    <scope>NUCLEOTIDE SEQUENCE [LARGE SCALE GENOMIC DNA]</scope>
    <source>
        <strain evidence="2">MZ5-1-6</strain>
    </source>
</reference>
<organism evidence="2 3">
    <name type="scientific">Pyricularia oryzae</name>
    <name type="common">Rice blast fungus</name>
    <name type="synonym">Magnaporthe oryzae</name>
    <dbReference type="NCBI Taxonomy" id="318829"/>
    <lineage>
        <taxon>Eukaryota</taxon>
        <taxon>Fungi</taxon>
        <taxon>Dikarya</taxon>
        <taxon>Ascomycota</taxon>
        <taxon>Pezizomycotina</taxon>
        <taxon>Sordariomycetes</taxon>
        <taxon>Sordariomycetidae</taxon>
        <taxon>Magnaporthales</taxon>
        <taxon>Pyriculariaceae</taxon>
        <taxon>Pyricularia</taxon>
    </lineage>
</organism>
<gene>
    <name evidence="2" type="ORF">PoMZ_13010</name>
</gene>
<accession>A0A4P7NUG6</accession>
<name>A0A4P7NUG6_PYROR</name>
<evidence type="ECO:0000313" key="2">
    <source>
        <dbReference type="EMBL" id="QBZ66042.1"/>
    </source>
</evidence>
<feature type="region of interest" description="Disordered" evidence="1">
    <location>
        <begin position="42"/>
        <end position="77"/>
    </location>
</feature>
<dbReference type="EMBL" id="CP034210">
    <property type="protein sequence ID" value="QBZ66042.1"/>
    <property type="molecule type" value="Genomic_DNA"/>
</dbReference>
<proteinExistence type="predicted"/>
<evidence type="ECO:0000256" key="1">
    <source>
        <dbReference type="SAM" id="MobiDB-lite"/>
    </source>
</evidence>
<evidence type="ECO:0000313" key="3">
    <source>
        <dbReference type="Proteomes" id="UP000294847"/>
    </source>
</evidence>
<dbReference type="AlphaFoldDB" id="A0A4P7NUG6"/>
<dbReference type="Proteomes" id="UP000294847">
    <property type="component" value="Chromosome 7"/>
</dbReference>
<sequence>MLPEYQEEWQRRQVVGALEPRENFFFCLPKWLSSAQKSLQDPRCSNPATHAHRAAGHKRQGWDAQTFSTRQPRRRRQSSASLSRGYIRSVCLICYVLLLKRASFQLLGRISEYYCSIAGFTFRPFFWCRRALAKCIYVYQCNIECQFQL</sequence>
<feature type="compositionally biased region" description="Basic residues" evidence="1">
    <location>
        <begin position="50"/>
        <end position="59"/>
    </location>
</feature>